<dbReference type="Proteomes" id="UP001194539">
    <property type="component" value="Unassembled WGS sequence"/>
</dbReference>
<evidence type="ECO:0000313" key="1">
    <source>
        <dbReference type="EMBL" id="MBH5388537.1"/>
    </source>
</evidence>
<protein>
    <recommendedName>
        <fullName evidence="3">Restriction endonuclease type IV Mrr domain-containing protein</fullName>
    </recommendedName>
</protein>
<comment type="caution">
    <text evidence="1">The sequence shown here is derived from an EMBL/GenBank/DDBJ whole genome shotgun (WGS) entry which is preliminary data.</text>
</comment>
<reference evidence="1 2" key="1">
    <citation type="submission" date="2020-07" db="EMBL/GenBank/DDBJ databases">
        <title>Bradyrhizobium diversity isolated from nodules of indigenous legumes of Western Australia.</title>
        <authorList>
            <person name="Klepa M.S."/>
        </authorList>
    </citation>
    <scope>NUCLEOTIDE SEQUENCE [LARGE SCALE GENOMIC DNA]</scope>
    <source>
        <strain evidence="1 2">CNPSo 4019</strain>
    </source>
</reference>
<gene>
    <name evidence="1" type="ORF">H1B27_19935</name>
</gene>
<dbReference type="EMBL" id="JACEGD010000017">
    <property type="protein sequence ID" value="MBH5388537.1"/>
    <property type="molecule type" value="Genomic_DNA"/>
</dbReference>
<accession>A0ABS0P5G1</accession>
<dbReference type="RefSeq" id="WP_197967222.1">
    <property type="nucleotide sequence ID" value="NZ_JACEGD010000017.1"/>
</dbReference>
<evidence type="ECO:0008006" key="3">
    <source>
        <dbReference type="Google" id="ProtNLM"/>
    </source>
</evidence>
<proteinExistence type="predicted"/>
<evidence type="ECO:0000313" key="2">
    <source>
        <dbReference type="Proteomes" id="UP001194539"/>
    </source>
</evidence>
<name>A0ABS0P5G1_9BRAD</name>
<keyword evidence="2" id="KW-1185">Reference proteome</keyword>
<organism evidence="1 2">
    <name type="scientific">Bradyrhizobium diversitatis</name>
    <dbReference type="NCBI Taxonomy" id="2755406"/>
    <lineage>
        <taxon>Bacteria</taxon>
        <taxon>Pseudomonadati</taxon>
        <taxon>Pseudomonadota</taxon>
        <taxon>Alphaproteobacteria</taxon>
        <taxon>Hyphomicrobiales</taxon>
        <taxon>Nitrobacteraceae</taxon>
        <taxon>Bradyrhizobium</taxon>
    </lineage>
</organism>
<sequence length="385" mass="42765">MARRAVISSGVLKGYLLEEVVASLIRNAGYRLLTRPEDDPHDLALMGNGLQVRGRGGFHQADVLGELTWAPAFGNPIRLFIEAKWRGQGRGKVGIPEARHAVGILQDVNQMLVTVQARSVGIGSGRTSEDVTNSGRGFCYSYRYALCSTSGFTPGAQAYALAHQVALLDLSHHEYDELRSAIDTVGDALHDYIERMELAGIASATPRGQLLRRIRATLRRELWDLPLEEADGGLLPVLRPLLEAAWNIGELFVGVSATGFVVLLKADHADRMIRHMQAPADPWTSIHYQLDEDGASNWRLTVSSPGDDIEPCRLFFVLPDAMLRVLDEQAESSRRRAAALNLKAQHFSRITVYRITDEKSLICSLRLDEGWLREARRRLEGRAPR</sequence>